<dbReference type="Pfam" id="PF02515">
    <property type="entry name" value="CoA_transf_3"/>
    <property type="match status" value="1"/>
</dbReference>
<evidence type="ECO:0000313" key="2">
    <source>
        <dbReference type="EMBL" id="SVA86011.1"/>
    </source>
</evidence>
<evidence type="ECO:0008006" key="3">
    <source>
        <dbReference type="Google" id="ProtNLM"/>
    </source>
</evidence>
<keyword evidence="1" id="KW-0808">Transferase</keyword>
<name>A0A381ZAP2_9ZZZZ</name>
<dbReference type="EMBL" id="UINC01020495">
    <property type="protein sequence ID" value="SVA86011.1"/>
    <property type="molecule type" value="Genomic_DNA"/>
</dbReference>
<dbReference type="Gene3D" id="3.40.50.10540">
    <property type="entry name" value="Crotonobetainyl-coa:carnitine coa-transferase, domain 1"/>
    <property type="match status" value="1"/>
</dbReference>
<accession>A0A381ZAP2</accession>
<dbReference type="InterPro" id="IPR050483">
    <property type="entry name" value="CoA-transferase_III_domain"/>
</dbReference>
<dbReference type="InterPro" id="IPR023606">
    <property type="entry name" value="CoA-Trfase_III_dom_1_sf"/>
</dbReference>
<evidence type="ECO:0000256" key="1">
    <source>
        <dbReference type="ARBA" id="ARBA00022679"/>
    </source>
</evidence>
<dbReference type="InterPro" id="IPR003673">
    <property type="entry name" value="CoA-Trfase_fam_III"/>
</dbReference>
<reference evidence="2" key="1">
    <citation type="submission" date="2018-05" db="EMBL/GenBank/DDBJ databases">
        <authorList>
            <person name="Lanie J.A."/>
            <person name="Ng W.-L."/>
            <person name="Kazmierczak K.M."/>
            <person name="Andrzejewski T.M."/>
            <person name="Davidsen T.M."/>
            <person name="Wayne K.J."/>
            <person name="Tettelin H."/>
            <person name="Glass J.I."/>
            <person name="Rusch D."/>
            <person name="Podicherti R."/>
            <person name="Tsui H.-C.T."/>
            <person name="Winkler M.E."/>
        </authorList>
    </citation>
    <scope>NUCLEOTIDE SEQUENCE</scope>
</reference>
<proteinExistence type="predicted"/>
<organism evidence="2">
    <name type="scientific">marine metagenome</name>
    <dbReference type="NCBI Taxonomy" id="408172"/>
    <lineage>
        <taxon>unclassified sequences</taxon>
        <taxon>metagenomes</taxon>
        <taxon>ecological metagenomes</taxon>
    </lineage>
</organism>
<dbReference type="PANTHER" id="PTHR48207">
    <property type="entry name" value="SUCCINATE--HYDROXYMETHYLGLUTARATE COA-TRANSFERASE"/>
    <property type="match status" value="1"/>
</dbReference>
<dbReference type="Gene3D" id="3.30.1540.10">
    <property type="entry name" value="formyl-coa transferase, domain 3"/>
    <property type="match status" value="1"/>
</dbReference>
<sequence>MPKLPLEGIRVLDITLVWAGPYCTQFLGDLGAEVIRIESLNTFVPLGRGPMAHPTEETLKEMSPWTGGTPDRQPGARTWNRYPIFNAHARNKLGMTLDLLRPGGMDIFKRLLKISDVLVENNPTETMERLGISYQLLQGQSPGIIMLRMPAYGNDGAYQNHRAYGLHIEGVIGHTLQRGYADMDPSANTSVLMSDAAAGTQGAFAVMAALHHRKRTGRGQLIELSQAENTMSFLGQSFMDHSMNGRNAATLGNRHPYAVQGCYPCKGEDRWVTITIFDDNDWTAFKQALGNPDWCREKRFSDPISRYHYHDDLDRHIGEWTQRFDSYEVMQLLQNVGIAAGPVMDQRDAYADPHLNQREFFEEVHQEDTGTHVYPGIAYKMSETPIKTRRGPVRLGEDNEYVYKTLLNCTDEEYSELEAQGHIGMDYPEEIP</sequence>
<dbReference type="GO" id="GO:0008410">
    <property type="term" value="F:CoA-transferase activity"/>
    <property type="evidence" value="ECO:0007669"/>
    <property type="project" value="TreeGrafter"/>
</dbReference>
<dbReference type="PANTHER" id="PTHR48207:SF3">
    <property type="entry name" value="SUCCINATE--HYDROXYMETHYLGLUTARATE COA-TRANSFERASE"/>
    <property type="match status" value="1"/>
</dbReference>
<dbReference type="AlphaFoldDB" id="A0A381ZAP2"/>
<dbReference type="SUPFAM" id="SSF89796">
    <property type="entry name" value="CoA-transferase family III (CaiB/BaiF)"/>
    <property type="match status" value="1"/>
</dbReference>
<gene>
    <name evidence="2" type="ORF">METZ01_LOCUS138865</name>
</gene>
<protein>
    <recommendedName>
        <fullName evidence="3">CoA transferase</fullName>
    </recommendedName>
</protein>
<dbReference type="InterPro" id="IPR044855">
    <property type="entry name" value="CoA-Trfase_III_dom3_sf"/>
</dbReference>